<keyword evidence="2" id="KW-1185">Reference proteome</keyword>
<dbReference type="KEGG" id="lbc:LACBIDRAFT_306997"/>
<dbReference type="HOGENOM" id="CLU_2812829_0_0_1"/>
<proteinExistence type="predicted"/>
<gene>
    <name evidence="1" type="ORF">LACBIDRAFT_306997</name>
</gene>
<dbReference type="Proteomes" id="UP000001194">
    <property type="component" value="Unassembled WGS sequence"/>
</dbReference>
<reference evidence="1 2" key="1">
    <citation type="journal article" date="2008" name="Nature">
        <title>The genome of Laccaria bicolor provides insights into mycorrhizal symbiosis.</title>
        <authorList>
            <person name="Martin F."/>
            <person name="Aerts A."/>
            <person name="Ahren D."/>
            <person name="Brun A."/>
            <person name="Danchin E.G.J."/>
            <person name="Duchaussoy F."/>
            <person name="Gibon J."/>
            <person name="Kohler A."/>
            <person name="Lindquist E."/>
            <person name="Pereda V."/>
            <person name="Salamov A."/>
            <person name="Shapiro H.J."/>
            <person name="Wuyts J."/>
            <person name="Blaudez D."/>
            <person name="Buee M."/>
            <person name="Brokstein P."/>
            <person name="Canbaeck B."/>
            <person name="Cohen D."/>
            <person name="Courty P.E."/>
            <person name="Coutinho P.M."/>
            <person name="Delaruelle C."/>
            <person name="Detter J.C."/>
            <person name="Deveau A."/>
            <person name="DiFazio S."/>
            <person name="Duplessis S."/>
            <person name="Fraissinet-Tachet L."/>
            <person name="Lucic E."/>
            <person name="Frey-Klett P."/>
            <person name="Fourrey C."/>
            <person name="Feussner I."/>
            <person name="Gay G."/>
            <person name="Grimwood J."/>
            <person name="Hoegger P.J."/>
            <person name="Jain P."/>
            <person name="Kilaru S."/>
            <person name="Labbe J."/>
            <person name="Lin Y.C."/>
            <person name="Legue V."/>
            <person name="Le Tacon F."/>
            <person name="Marmeisse R."/>
            <person name="Melayah D."/>
            <person name="Montanini B."/>
            <person name="Muratet M."/>
            <person name="Nehls U."/>
            <person name="Niculita-Hirzel H."/>
            <person name="Oudot-Le Secq M.P."/>
            <person name="Peter M."/>
            <person name="Quesneville H."/>
            <person name="Rajashekar B."/>
            <person name="Reich M."/>
            <person name="Rouhier N."/>
            <person name="Schmutz J."/>
            <person name="Yin T."/>
            <person name="Chalot M."/>
            <person name="Henrissat B."/>
            <person name="Kuees U."/>
            <person name="Lucas S."/>
            <person name="Van de Peer Y."/>
            <person name="Podila G.K."/>
            <person name="Polle A."/>
            <person name="Pukkila P.J."/>
            <person name="Richardson P.M."/>
            <person name="Rouze P."/>
            <person name="Sanders I.R."/>
            <person name="Stajich J.E."/>
            <person name="Tunlid A."/>
            <person name="Tuskan G."/>
            <person name="Grigoriev I.V."/>
        </authorList>
    </citation>
    <scope>NUCLEOTIDE SEQUENCE [LARGE SCALE GENOMIC DNA]</scope>
    <source>
        <strain evidence="2">S238N-H82 / ATCC MYA-4686</strain>
    </source>
</reference>
<dbReference type="InParanoid" id="B0DP50"/>
<dbReference type="GeneID" id="6081393"/>
<accession>B0DP50</accession>
<dbReference type="AlphaFoldDB" id="B0DP50"/>
<evidence type="ECO:0000313" key="1">
    <source>
        <dbReference type="EMBL" id="EDR03623.1"/>
    </source>
</evidence>
<dbReference type="RefSeq" id="XP_001885771.1">
    <property type="nucleotide sequence ID" value="XM_001885736.1"/>
</dbReference>
<sequence length="67" mass="7590">MDDDALAANLFFPAQSCLTWASTATRVPYVRPAKQHEDHSLHVIRRHVLSIVPWSESWLASISWTDG</sequence>
<dbReference type="EMBL" id="DS547123">
    <property type="protein sequence ID" value="EDR03623.1"/>
    <property type="molecule type" value="Genomic_DNA"/>
</dbReference>
<evidence type="ECO:0000313" key="2">
    <source>
        <dbReference type="Proteomes" id="UP000001194"/>
    </source>
</evidence>
<protein>
    <submittedName>
        <fullName evidence="1">Predicted protein</fullName>
    </submittedName>
</protein>
<name>B0DP50_LACBS</name>
<organism evidence="2">
    <name type="scientific">Laccaria bicolor (strain S238N-H82 / ATCC MYA-4686)</name>
    <name type="common">Bicoloured deceiver</name>
    <name type="synonym">Laccaria laccata var. bicolor</name>
    <dbReference type="NCBI Taxonomy" id="486041"/>
    <lineage>
        <taxon>Eukaryota</taxon>
        <taxon>Fungi</taxon>
        <taxon>Dikarya</taxon>
        <taxon>Basidiomycota</taxon>
        <taxon>Agaricomycotina</taxon>
        <taxon>Agaricomycetes</taxon>
        <taxon>Agaricomycetidae</taxon>
        <taxon>Agaricales</taxon>
        <taxon>Agaricineae</taxon>
        <taxon>Hydnangiaceae</taxon>
        <taxon>Laccaria</taxon>
    </lineage>
</organism>